<dbReference type="Pfam" id="PF07342">
    <property type="entry name" value="TscT"/>
    <property type="match status" value="1"/>
</dbReference>
<evidence type="ECO:0000259" key="1">
    <source>
        <dbReference type="Pfam" id="PF07342"/>
    </source>
</evidence>
<protein>
    <submittedName>
        <fullName evidence="2">SaPI1 ORF18-like protein</fullName>
    </submittedName>
</protein>
<proteinExistence type="predicted"/>
<evidence type="ECO:0000313" key="2">
    <source>
        <dbReference type="EMBL" id="ETJ35783.1"/>
    </source>
</evidence>
<gene>
    <name evidence="2" type="ORF">Q604_UNBC09878G0008</name>
</gene>
<reference evidence="2" key="1">
    <citation type="submission" date="2013-12" db="EMBL/GenBank/DDBJ databases">
        <title>A Varibaculum cambriense genome reconstructed from a premature infant gut community with otherwise low bacterial novelty that shifts toward anaerobic metabolism during the third week of life.</title>
        <authorList>
            <person name="Brown C.T."/>
            <person name="Sharon I."/>
            <person name="Thomas B.C."/>
            <person name="Castelle C.J."/>
            <person name="Morowitz M.J."/>
            <person name="Banfield J.F."/>
        </authorList>
    </citation>
    <scope>NUCLEOTIDE SEQUENCE</scope>
</reference>
<name>W1XZR3_9ZZZZ</name>
<sequence>MRQLGGYKMNWETKNLLSDLEVLKDRFKDLKDSHGWHFDEHYPYETNHVLNKDEMIKEGISYHERRIHNDQMFDLLRLYIGQFSNILEKFYEIEKASSIPSDQTEIENADK</sequence>
<comment type="caution">
    <text evidence="2">The sequence shown here is derived from an EMBL/GenBank/DDBJ whole genome shotgun (WGS) entry which is preliminary data.</text>
</comment>
<dbReference type="InterPro" id="IPR009942">
    <property type="entry name" value="DUF1474"/>
</dbReference>
<dbReference type="EMBL" id="AZMM01009878">
    <property type="protein sequence ID" value="ETJ35783.1"/>
    <property type="molecule type" value="Genomic_DNA"/>
</dbReference>
<dbReference type="NCBIfam" id="NF047366">
    <property type="entry name" value="TscT"/>
    <property type="match status" value="1"/>
</dbReference>
<dbReference type="AlphaFoldDB" id="W1XZR3"/>
<organism evidence="2">
    <name type="scientific">human gut metagenome</name>
    <dbReference type="NCBI Taxonomy" id="408170"/>
    <lineage>
        <taxon>unclassified sequences</taxon>
        <taxon>metagenomes</taxon>
        <taxon>organismal metagenomes</taxon>
    </lineage>
</organism>
<accession>W1XZR3</accession>
<feature type="domain" description="TscT toxin" evidence="1">
    <location>
        <begin position="9"/>
        <end position="99"/>
    </location>
</feature>